<accession>A0A7I7NZ19</accession>
<dbReference type="Proteomes" id="UP000466632">
    <property type="component" value="Chromosome"/>
</dbReference>
<name>A0A7I7NZ19_9MYCO</name>
<gene>
    <name evidence="2" type="ORF">MSEO_13070</name>
</gene>
<evidence type="ECO:0000313" key="2">
    <source>
        <dbReference type="EMBL" id="BBY00808.1"/>
    </source>
</evidence>
<reference evidence="2 3" key="1">
    <citation type="journal article" date="2019" name="Emerg. Microbes Infect.">
        <title>Comprehensive subspecies identification of 175 nontuberculous mycobacteria species based on 7547 genomic profiles.</title>
        <authorList>
            <person name="Matsumoto Y."/>
            <person name="Kinjo T."/>
            <person name="Motooka D."/>
            <person name="Nabeya D."/>
            <person name="Jung N."/>
            <person name="Uechi K."/>
            <person name="Horii T."/>
            <person name="Iida T."/>
            <person name="Fujita J."/>
            <person name="Nakamura S."/>
        </authorList>
    </citation>
    <scope>NUCLEOTIDE SEQUENCE [LARGE SCALE GENOMIC DNA]</scope>
    <source>
        <strain evidence="2 3">JCM 16018</strain>
    </source>
</reference>
<evidence type="ECO:0000256" key="1">
    <source>
        <dbReference type="SAM" id="MobiDB-lite"/>
    </source>
</evidence>
<protein>
    <submittedName>
        <fullName evidence="2">Uncharacterized protein</fullName>
    </submittedName>
</protein>
<feature type="region of interest" description="Disordered" evidence="1">
    <location>
        <begin position="31"/>
        <end position="56"/>
    </location>
</feature>
<dbReference type="KEGG" id="mseo:MSEO_13070"/>
<feature type="region of interest" description="Disordered" evidence="1">
    <location>
        <begin position="78"/>
        <end position="102"/>
    </location>
</feature>
<evidence type="ECO:0000313" key="3">
    <source>
        <dbReference type="Proteomes" id="UP000466632"/>
    </source>
</evidence>
<sequence length="102" mass="10083">MEYRQAQPVTALCGVLAALVVAFAWSPGDVAPRASTAASSSTVTPPPSPGGALPVQPAGGGGCIIGLNCGCTRNCHQPPRPRPPAIAGDPQHSAPAPAPQDP</sequence>
<dbReference type="AlphaFoldDB" id="A0A7I7NZ19"/>
<organism evidence="2 3">
    <name type="scientific">Mycobacterium seoulense</name>
    <dbReference type="NCBI Taxonomy" id="386911"/>
    <lineage>
        <taxon>Bacteria</taxon>
        <taxon>Bacillati</taxon>
        <taxon>Actinomycetota</taxon>
        <taxon>Actinomycetes</taxon>
        <taxon>Mycobacteriales</taxon>
        <taxon>Mycobacteriaceae</taxon>
        <taxon>Mycobacterium</taxon>
    </lineage>
</organism>
<dbReference type="EMBL" id="AP022582">
    <property type="protein sequence ID" value="BBY00808.1"/>
    <property type="molecule type" value="Genomic_DNA"/>
</dbReference>
<keyword evidence="3" id="KW-1185">Reference proteome</keyword>
<feature type="compositionally biased region" description="Low complexity" evidence="1">
    <location>
        <begin position="31"/>
        <end position="43"/>
    </location>
</feature>
<proteinExistence type="predicted"/>